<comment type="caution">
    <text evidence="1">The sequence shown here is derived from an EMBL/GenBank/DDBJ whole genome shotgun (WGS) entry which is preliminary data.</text>
</comment>
<proteinExistence type="predicted"/>
<protein>
    <submittedName>
        <fullName evidence="1">Uncharacterized protein</fullName>
    </submittedName>
</protein>
<dbReference type="EMBL" id="JAPDGR010001037">
    <property type="protein sequence ID" value="KAJ2985855.1"/>
    <property type="molecule type" value="Genomic_DNA"/>
</dbReference>
<dbReference type="Proteomes" id="UP001143856">
    <property type="component" value="Unassembled WGS sequence"/>
</dbReference>
<organism evidence="1 2">
    <name type="scientific">Xylaria curta</name>
    <dbReference type="NCBI Taxonomy" id="42375"/>
    <lineage>
        <taxon>Eukaryota</taxon>
        <taxon>Fungi</taxon>
        <taxon>Dikarya</taxon>
        <taxon>Ascomycota</taxon>
        <taxon>Pezizomycotina</taxon>
        <taxon>Sordariomycetes</taxon>
        <taxon>Xylariomycetidae</taxon>
        <taxon>Xylariales</taxon>
        <taxon>Xylariaceae</taxon>
        <taxon>Xylaria</taxon>
    </lineage>
</organism>
<name>A0ACC1P2B1_9PEZI</name>
<sequence>MGEVRAVDLEATGEGECREVRWGEACDDEDKGQRGQGFANGEGALYLLKWSDTEVNKTQVCSVAQLRSDIQDNSNSTRHLFVLHGLPVDYTVTLRELGDADASFLDAHAGRRSYRSLRRPKAGWAHYDYPELVCQSGFHESREHEVVAKDLIGDPPTYVTSRTGRSVIFCRASIWLSEKVHSELLSLLPSRFYSRVRMNAKRRSIVVLYLDRPVWERPESGVSRMRYEVYTPEKNSSITTISQLDLHDSLTAVGNEIPTLEEMLCGSLRDGCSSRQGLLELLEDLAINKWGNFFETLSLDSSVGSNETTALFLQTLNCLERNLDVSRRRHEITIREGGMGSAAR</sequence>
<keyword evidence="2" id="KW-1185">Reference proteome</keyword>
<evidence type="ECO:0000313" key="2">
    <source>
        <dbReference type="Proteomes" id="UP001143856"/>
    </source>
</evidence>
<reference evidence="1" key="1">
    <citation type="submission" date="2022-10" db="EMBL/GenBank/DDBJ databases">
        <title>Genome Sequence of Xylaria curta.</title>
        <authorList>
            <person name="Buettner E."/>
        </authorList>
    </citation>
    <scope>NUCLEOTIDE SEQUENCE</scope>
    <source>
        <strain evidence="1">Babe10</strain>
    </source>
</reference>
<accession>A0ACC1P2B1</accession>
<evidence type="ECO:0000313" key="1">
    <source>
        <dbReference type="EMBL" id="KAJ2985855.1"/>
    </source>
</evidence>
<gene>
    <name evidence="1" type="ORF">NUW58_g5309</name>
</gene>